<evidence type="ECO:0000256" key="1">
    <source>
        <dbReference type="ARBA" id="ARBA00004167"/>
    </source>
</evidence>
<evidence type="ECO:0000256" key="6">
    <source>
        <dbReference type="SAM" id="Phobius"/>
    </source>
</evidence>
<dbReference type="OrthoDB" id="5475865at2"/>
<dbReference type="GO" id="GO:0009306">
    <property type="term" value="P:protein secretion"/>
    <property type="evidence" value="ECO:0007669"/>
    <property type="project" value="InterPro"/>
</dbReference>
<comment type="subcellular location">
    <subcellularLocation>
        <location evidence="1">Membrane</location>
        <topology evidence="1">Single-pass membrane protein</topology>
    </subcellularLocation>
</comment>
<sequence length="1741" mass="184655">MSDPETAPRGRRRRRSGRLRAWLRWSVGVLFGLVTLVLAAVLVIAWVPAVSQPVIRAALSRWDASIPGEVVHGDIAGSIGGGLTIDGLELRDADGRPLVRAGRVELDLDMVRLFAGGISIERAWVRDATVWADHDWSSLGSSDAGPPAPREGWGPDLPVEIDAVIEIEAGEVVADAQTLAQLEHLRLDAAGVGRRAQVELELRGVELPGQQLHVDSLALGGRWDAPVATLERLRVQSPDATLRLLEPSRFDVSTRSGAVAIELKGEVHELAERLGVDAPPGLDQARVRVRGHGGPTRIELRSEAELGPGTVFSLSAALTPEPVASECRRLLGVELDGRVAAGLLHSRQGPLTVSLSTVITSRHAPAPGCPELAEVVTTPGQLELGAELRVTDVDSGEQLALDLGGIGTGVSPPRGQLGLELRGPALAGRIELAASAARTLSARGAVVVDELHAPLSIVARLLDEPRLATVRGRLALTGSCRTDPHAELETLRCPMSVALDELDGFDTHVAHASLDAELAPLREPLRFRARLGVEDLRRDELVLDMARLRAEGTPASFSLWALGRGPRERVELAASVDRRAQTTIIGLDQLVVDSRRGAAPIHVALVEPTRIVIAPERVGVEALALRAAGGRIYVDGQLGRAEQPSDLRFELAAVELGRVDPLVPGPALRGRVDAQGRLAGSLARPQGWVEFDAQALAIGQLVLGDLELAARFCEPLDAPPAAPRGRLRSKGEPCTSAARGDLQLWADLRGPIADRIELAARVPLRLDDGVALSRARPLAVRLQLEGLSLVELGAVMPRTPSWWRQVPPDAAAPPGDPRLIPEGRVDLDLAVSGPSDRPQIDLAAVARELVVDHTALGSLAVRATLDDTGLGVSLDAKPGIATLSLDAKLPLALDLARVAWDWDREAAHTLSLELRRLSLDALERVLGPKIPALAAALDAAELGGLVSASIRAEGPASAPRLAAQLRAHGLTHRGEALGHASVGVEHEGVTTDAIVALRGPLARRLDARLVVPLRLALDRTPSVELDAAAPLRAEVHARGAELAKITQHLRGSAVIAGRGDLELRVDGSLSTPTLELRGRVDALSLGDDRVGDLSVHATASRERAQIHSDLVRGGEHVMSAAVVVPLAVNLDDLGAPQIAWDHTGHHRVLATGRGIDDELLAALSGGRARLTAVDPSGSGRAFGIAEVNTELDFDLVGGGRSSDFSLVGEVHGRVTADGEQTLTLDATLDLDELRQRVSLDLAPSSCDALVVRGELGADVARLLAGAQRSSEVPFRVSVDAPDFELDTIAPLLATVIHDPRGTLRAELVARGTLAAPHLHGQVEVHDGALTPLALRQRLRDIELDLRLDDRVVELRELAVVAGAGHASARGRGEFGPADLFEAGIDLEVQGFPLIRPGLPAMTINSDVDLNLRLDADAAKLRVALAQTEVTVAGVNPSPPEPVPTSDAVEFVAADATTRDPATGVDETAGDAEVIDTPELALRLRLLDPLQISGPTIDMAWTGTLGVDRRGPSVDLLGQLEARRGRFYLLGRRFELQTGTVTMAADGSLDPYLDIVAVTQMPEVEVTVTIRGRASRPELHFHSTPALSEMQIVTLLVTGSTEVGEGEGSVEAKAASLLAAVSSPELQRQLNRSLGIDRVALGFGAGIDQPILSIGKRVTDDLWVETTYRHNAPEDKNTAEIEVQYNFTRRWTLETFFGDAAIGGVGLYWTRSFGAAPWRAPPAPPKAKAKAEAKAEAEADRE</sequence>
<evidence type="ECO:0000313" key="8">
    <source>
        <dbReference type="EMBL" id="PRQ03950.1"/>
    </source>
</evidence>
<dbReference type="PANTHER" id="PTHR36985:SF1">
    <property type="entry name" value="TRANSLOCATION AND ASSEMBLY MODULE SUBUNIT TAMB"/>
    <property type="match status" value="1"/>
</dbReference>
<evidence type="ECO:0000259" key="7">
    <source>
        <dbReference type="Pfam" id="PF04357"/>
    </source>
</evidence>
<evidence type="ECO:0000256" key="4">
    <source>
        <dbReference type="ARBA" id="ARBA00023136"/>
    </source>
</evidence>
<name>A0A2S9YFR8_9BACT</name>
<evidence type="ECO:0000256" key="3">
    <source>
        <dbReference type="ARBA" id="ARBA00022989"/>
    </source>
</evidence>
<dbReference type="InterPro" id="IPR007452">
    <property type="entry name" value="TamB_C"/>
</dbReference>
<comment type="caution">
    <text evidence="8">The sequence shown here is derived from an EMBL/GenBank/DDBJ whole genome shotgun (WGS) entry which is preliminary data.</text>
</comment>
<dbReference type="GO" id="GO:0097347">
    <property type="term" value="C:TAM protein secretion complex"/>
    <property type="evidence" value="ECO:0007669"/>
    <property type="project" value="TreeGrafter"/>
</dbReference>
<proteinExistence type="predicted"/>
<keyword evidence="4 6" id="KW-0472">Membrane</keyword>
<dbReference type="PANTHER" id="PTHR36985">
    <property type="entry name" value="TRANSLOCATION AND ASSEMBLY MODULE SUBUNIT TAMB"/>
    <property type="match status" value="1"/>
</dbReference>
<dbReference type="EMBL" id="PVNL01000105">
    <property type="protein sequence ID" value="PRQ03950.1"/>
    <property type="molecule type" value="Genomic_DNA"/>
</dbReference>
<evidence type="ECO:0000313" key="9">
    <source>
        <dbReference type="Proteomes" id="UP000238823"/>
    </source>
</evidence>
<reference evidence="8 9" key="1">
    <citation type="submission" date="2018-03" db="EMBL/GenBank/DDBJ databases">
        <title>Draft Genome Sequences of the Obligatory Marine Myxobacteria Enhygromyxa salina SWB007.</title>
        <authorList>
            <person name="Poehlein A."/>
            <person name="Moghaddam J.A."/>
            <person name="Harms H."/>
            <person name="Alanjari M."/>
            <person name="Koenig G.M."/>
            <person name="Daniel R."/>
            <person name="Schaeberle T.F."/>
        </authorList>
    </citation>
    <scope>NUCLEOTIDE SEQUENCE [LARGE SCALE GENOMIC DNA]</scope>
    <source>
        <strain evidence="8 9">SWB007</strain>
    </source>
</reference>
<accession>A0A2S9YFR8</accession>
<evidence type="ECO:0000256" key="5">
    <source>
        <dbReference type="SAM" id="MobiDB-lite"/>
    </source>
</evidence>
<feature type="transmembrane region" description="Helical" evidence="6">
    <location>
        <begin position="21"/>
        <end position="47"/>
    </location>
</feature>
<feature type="domain" description="Translocation and assembly module TamB C-terminal" evidence="7">
    <location>
        <begin position="1361"/>
        <end position="1712"/>
    </location>
</feature>
<dbReference type="RefSeq" id="WP_106092041.1">
    <property type="nucleotide sequence ID" value="NZ_PVNL01000105.1"/>
</dbReference>
<gene>
    <name evidence="8" type="primary">tamB_2</name>
    <name evidence="8" type="ORF">ENSA7_51470</name>
</gene>
<keyword evidence="2 6" id="KW-0812">Transmembrane</keyword>
<protein>
    <submittedName>
        <fullName evidence="8">Translocation and assembly module TamB</fullName>
    </submittedName>
</protein>
<feature type="compositionally biased region" description="Basic and acidic residues" evidence="5">
    <location>
        <begin position="1728"/>
        <end position="1741"/>
    </location>
</feature>
<dbReference type="Proteomes" id="UP000238823">
    <property type="component" value="Unassembled WGS sequence"/>
</dbReference>
<keyword evidence="3 6" id="KW-1133">Transmembrane helix</keyword>
<feature type="region of interest" description="Disordered" evidence="5">
    <location>
        <begin position="1717"/>
        <end position="1741"/>
    </location>
</feature>
<dbReference type="GO" id="GO:0005886">
    <property type="term" value="C:plasma membrane"/>
    <property type="evidence" value="ECO:0007669"/>
    <property type="project" value="InterPro"/>
</dbReference>
<dbReference type="Pfam" id="PF04357">
    <property type="entry name" value="TamB"/>
    <property type="match status" value="1"/>
</dbReference>
<evidence type="ECO:0000256" key="2">
    <source>
        <dbReference type="ARBA" id="ARBA00022692"/>
    </source>
</evidence>
<organism evidence="8 9">
    <name type="scientific">Enhygromyxa salina</name>
    <dbReference type="NCBI Taxonomy" id="215803"/>
    <lineage>
        <taxon>Bacteria</taxon>
        <taxon>Pseudomonadati</taxon>
        <taxon>Myxococcota</taxon>
        <taxon>Polyangia</taxon>
        <taxon>Nannocystales</taxon>
        <taxon>Nannocystaceae</taxon>
        <taxon>Enhygromyxa</taxon>
    </lineage>
</organism>